<reference evidence="1 2" key="1">
    <citation type="journal article" date="2019" name="Sci. Rep.">
        <title>Orb-weaving spider Araneus ventricosus genome elucidates the spidroin gene catalogue.</title>
        <authorList>
            <person name="Kono N."/>
            <person name="Nakamura H."/>
            <person name="Ohtoshi R."/>
            <person name="Moran D.A.P."/>
            <person name="Shinohara A."/>
            <person name="Yoshida Y."/>
            <person name="Fujiwara M."/>
            <person name="Mori M."/>
            <person name="Tomita M."/>
            <person name="Arakawa K."/>
        </authorList>
    </citation>
    <scope>NUCLEOTIDE SEQUENCE [LARGE SCALE GENOMIC DNA]</scope>
</reference>
<accession>A0A4Y2BVB0</accession>
<comment type="caution">
    <text evidence="1">The sequence shown here is derived from an EMBL/GenBank/DDBJ whole genome shotgun (WGS) entry which is preliminary data.</text>
</comment>
<proteinExistence type="predicted"/>
<protein>
    <submittedName>
        <fullName evidence="1">Uncharacterized protein</fullName>
    </submittedName>
</protein>
<sequence>MVRATPDPAFPSAIVRATPTEGHLDQAPLSNTKPACLTDLRWSRVSNLESSSHEAGTLPPGHHCSSHSGSNFLLRCGFEYWLTVQISSSFLGSK</sequence>
<evidence type="ECO:0000313" key="2">
    <source>
        <dbReference type="Proteomes" id="UP000499080"/>
    </source>
</evidence>
<dbReference type="AlphaFoldDB" id="A0A4Y2BVB0"/>
<gene>
    <name evidence="1" type="ORF">AVEN_188804_1</name>
</gene>
<evidence type="ECO:0000313" key="1">
    <source>
        <dbReference type="EMBL" id="GBL95054.1"/>
    </source>
</evidence>
<name>A0A4Y2BVB0_ARAVE</name>
<keyword evidence="2" id="KW-1185">Reference proteome</keyword>
<dbReference type="EMBL" id="BGPR01000108">
    <property type="protein sequence ID" value="GBL95054.1"/>
    <property type="molecule type" value="Genomic_DNA"/>
</dbReference>
<organism evidence="1 2">
    <name type="scientific">Araneus ventricosus</name>
    <name type="common">Orbweaver spider</name>
    <name type="synonym">Epeira ventricosa</name>
    <dbReference type="NCBI Taxonomy" id="182803"/>
    <lineage>
        <taxon>Eukaryota</taxon>
        <taxon>Metazoa</taxon>
        <taxon>Ecdysozoa</taxon>
        <taxon>Arthropoda</taxon>
        <taxon>Chelicerata</taxon>
        <taxon>Arachnida</taxon>
        <taxon>Araneae</taxon>
        <taxon>Araneomorphae</taxon>
        <taxon>Entelegynae</taxon>
        <taxon>Araneoidea</taxon>
        <taxon>Araneidae</taxon>
        <taxon>Araneus</taxon>
    </lineage>
</organism>
<dbReference type="Proteomes" id="UP000499080">
    <property type="component" value="Unassembled WGS sequence"/>
</dbReference>